<dbReference type="Proteomes" id="UP000000755">
    <property type="component" value="Chromosome"/>
</dbReference>
<gene>
    <name evidence="1" type="ordered locus">GFO_0439</name>
</gene>
<proteinExistence type="predicted"/>
<organism evidence="1 2">
    <name type="scientific">Christiangramia forsetii (strain DSM 17595 / CGMCC 1.15422 / KT0803)</name>
    <name type="common">Gramella forsetii</name>
    <dbReference type="NCBI Taxonomy" id="411154"/>
    <lineage>
        <taxon>Bacteria</taxon>
        <taxon>Pseudomonadati</taxon>
        <taxon>Bacteroidota</taxon>
        <taxon>Flavobacteriia</taxon>
        <taxon>Flavobacteriales</taxon>
        <taxon>Flavobacteriaceae</taxon>
        <taxon>Christiangramia</taxon>
    </lineage>
</organism>
<dbReference type="KEGG" id="gfo:GFO_0439"/>
<evidence type="ECO:0000313" key="1">
    <source>
        <dbReference type="EMBL" id="CAL65422.1"/>
    </source>
</evidence>
<dbReference type="AlphaFoldDB" id="A0LYH7"/>
<dbReference type="EMBL" id="CU207366">
    <property type="protein sequence ID" value="CAL65422.1"/>
    <property type="molecule type" value="Genomic_DNA"/>
</dbReference>
<reference evidence="1 2" key="1">
    <citation type="journal article" date="2006" name="Environ. Microbiol.">
        <title>Whole genome analysis of the marine Bacteroidetes'Gramella forsetii' reveals adaptations to degradation of polymeric organic matter.</title>
        <authorList>
            <person name="Bauer M."/>
            <person name="Kube M."/>
            <person name="Teeling H."/>
            <person name="Richter M."/>
            <person name="Lombardot T."/>
            <person name="Allers E."/>
            <person name="Wuerdemann C.A."/>
            <person name="Quast C."/>
            <person name="Kuhl H."/>
            <person name="Knaust F."/>
            <person name="Woebken D."/>
            <person name="Bischof K."/>
            <person name="Mussmann M."/>
            <person name="Choudhuri J.V."/>
            <person name="Meyer F."/>
            <person name="Reinhardt R."/>
            <person name="Amann R.I."/>
            <person name="Gloeckner F.O."/>
        </authorList>
    </citation>
    <scope>NUCLEOTIDE SEQUENCE [LARGE SCALE GENOMIC DNA]</scope>
    <source>
        <strain evidence="1 2">KT0803</strain>
    </source>
</reference>
<evidence type="ECO:0000313" key="2">
    <source>
        <dbReference type="Proteomes" id="UP000000755"/>
    </source>
</evidence>
<sequence>MNHKKHNNWIFTDDQIITTDLVSALYFRGKQFLTLDYMRSTLSKRSSKRVILQNAFAN</sequence>
<dbReference type="HOGENOM" id="CLU_2973088_0_0_10"/>
<protein>
    <submittedName>
        <fullName evidence="1">Uncharacterized protein</fullName>
    </submittedName>
</protein>
<accession>A0LYH7</accession>
<name>A0LYH7_CHRFK</name>